<evidence type="ECO:0000313" key="6">
    <source>
        <dbReference type="Proteomes" id="UP001140206"/>
    </source>
</evidence>
<evidence type="ECO:0000256" key="3">
    <source>
        <dbReference type="SAM" id="Coils"/>
    </source>
</evidence>
<dbReference type="InterPro" id="IPR006887">
    <property type="entry name" value="P4R3-like_central_dom"/>
</dbReference>
<feature type="coiled-coil region" evidence="3">
    <location>
        <begin position="447"/>
        <end position="475"/>
    </location>
</feature>
<sequence length="514" mass="58839">MDASANSMIVIEANLFRKAGDADIVDFGFLPFTVAYQEVTKELGLLVLNDQNKEHIFLAFLPNNTYKRPIGTIIKWRQPTCRGGCILLFKKEISCSYIWGVIGRMQRDWNINNHGGGSFYSGISNLTELPPVDLSSLPLLLKIILECKFSDQMRIAELITRDNDFFPKLVGLFKTCEDSENIDGLHMIYRLVRGIILISNLSVYDQMFCDECFLGVVGALGYDPEEPKAQKHHSLLENVVMEHVIFNETLPVSDRSVYMKLYQSIGAEYIKDVILRKTLDEVTIASLTLLAHAKYAVACSLLLADTYFIQELLAKLKSDGTSPDSKRDLVLLLCELWSFCENVDNVQISDFWCSDIVDGNTYNITVDVMQAVIVQKDERCLRRIVERNLFRLIIEIFYVCGYSEGIVHGGVLELLEYITEENMEVLVIYLWETFSEELEKYESFKSIQALKIKYKQCLEESKQETENNAKGAASNRGDGGLNKLTARDEFKMDSWTSHFHSFYRRFICRKKKVD</sequence>
<comment type="subcellular location">
    <subcellularLocation>
        <location evidence="1">Nucleus</location>
    </subcellularLocation>
</comment>
<evidence type="ECO:0000313" key="5">
    <source>
        <dbReference type="EMBL" id="KAJ4751839.1"/>
    </source>
</evidence>
<keyword evidence="6" id="KW-1185">Reference proteome</keyword>
<protein>
    <submittedName>
        <fullName evidence="5">Serine/threonine-protein phosphatase 4 regulatory subunit 3</fullName>
    </submittedName>
</protein>
<dbReference type="Pfam" id="PF04802">
    <property type="entry name" value="PP4R3"/>
    <property type="match status" value="2"/>
</dbReference>
<feature type="domain" description="Serine/threonine-protein phosphatase 4 regulatory subunit 3-like central" evidence="4">
    <location>
        <begin position="368"/>
        <end position="456"/>
    </location>
</feature>
<reference evidence="5" key="1">
    <citation type="submission" date="2022-08" db="EMBL/GenBank/DDBJ databases">
        <authorList>
            <person name="Marques A."/>
        </authorList>
    </citation>
    <scope>NUCLEOTIDE SEQUENCE</scope>
    <source>
        <strain evidence="5">RhyPub2mFocal</strain>
        <tissue evidence="5">Leaves</tissue>
    </source>
</reference>
<dbReference type="PANTHER" id="PTHR23318">
    <property type="entry name" value="ATP SYNTHASE GAMMA-RELATED"/>
    <property type="match status" value="1"/>
</dbReference>
<name>A0AAV8CAD7_9POAL</name>
<dbReference type="PANTHER" id="PTHR23318:SF0">
    <property type="entry name" value="SERINE_THREONINE-PROTEIN PHOSPHATASE 4 REGULATORY SUBUNIT 3"/>
    <property type="match status" value="1"/>
</dbReference>
<accession>A0AAV8CAD7</accession>
<dbReference type="Proteomes" id="UP001140206">
    <property type="component" value="Chromosome 5"/>
</dbReference>
<keyword evidence="3" id="KW-0175">Coiled coil</keyword>
<organism evidence="5 6">
    <name type="scientific">Rhynchospora pubera</name>
    <dbReference type="NCBI Taxonomy" id="906938"/>
    <lineage>
        <taxon>Eukaryota</taxon>
        <taxon>Viridiplantae</taxon>
        <taxon>Streptophyta</taxon>
        <taxon>Embryophyta</taxon>
        <taxon>Tracheophyta</taxon>
        <taxon>Spermatophyta</taxon>
        <taxon>Magnoliopsida</taxon>
        <taxon>Liliopsida</taxon>
        <taxon>Poales</taxon>
        <taxon>Cyperaceae</taxon>
        <taxon>Cyperoideae</taxon>
        <taxon>Rhynchosporeae</taxon>
        <taxon>Rhynchospora</taxon>
    </lineage>
</organism>
<dbReference type="EMBL" id="JAMFTS010000005">
    <property type="protein sequence ID" value="KAJ4751839.1"/>
    <property type="molecule type" value="Genomic_DNA"/>
</dbReference>
<gene>
    <name evidence="5" type="ORF">LUZ62_086244</name>
</gene>
<dbReference type="GO" id="GO:0030289">
    <property type="term" value="C:protein phosphatase 4 complex"/>
    <property type="evidence" value="ECO:0007669"/>
    <property type="project" value="TreeGrafter"/>
</dbReference>
<evidence type="ECO:0000256" key="1">
    <source>
        <dbReference type="ARBA" id="ARBA00004123"/>
    </source>
</evidence>
<proteinExistence type="predicted"/>
<evidence type="ECO:0000259" key="4">
    <source>
        <dbReference type="Pfam" id="PF04802"/>
    </source>
</evidence>
<keyword evidence="2" id="KW-0539">Nucleus</keyword>
<dbReference type="AlphaFoldDB" id="A0AAV8CAD7"/>
<evidence type="ECO:0000256" key="2">
    <source>
        <dbReference type="ARBA" id="ARBA00023242"/>
    </source>
</evidence>
<dbReference type="GO" id="GO:0072542">
    <property type="term" value="F:protein phosphatase activator activity"/>
    <property type="evidence" value="ECO:0007669"/>
    <property type="project" value="TreeGrafter"/>
</dbReference>
<comment type="caution">
    <text evidence="5">The sequence shown here is derived from an EMBL/GenBank/DDBJ whole genome shotgun (WGS) entry which is preliminary data.</text>
</comment>
<feature type="domain" description="Serine/threonine-protein phosphatase 4 regulatory subunit 3-like central" evidence="4">
    <location>
        <begin position="151"/>
        <end position="351"/>
    </location>
</feature>
<dbReference type="GO" id="GO:0005654">
    <property type="term" value="C:nucleoplasm"/>
    <property type="evidence" value="ECO:0007669"/>
    <property type="project" value="TreeGrafter"/>
</dbReference>
<dbReference type="InterPro" id="IPR051137">
    <property type="entry name" value="PP4R3-like"/>
</dbReference>